<keyword evidence="2" id="KW-1185">Reference proteome</keyword>
<sequence length="70" mass="7937">MLASASSASLRHEHQAMEANYLHHGGYFLPIFLYRSIKPSPWLECAPGSQVALSILDEVKALSWEEQEFF</sequence>
<protein>
    <submittedName>
        <fullName evidence="1">Uncharacterized protein</fullName>
    </submittedName>
</protein>
<dbReference type="Proteomes" id="UP000270094">
    <property type="component" value="Unassembled WGS sequence"/>
</dbReference>
<proteinExistence type="predicted"/>
<organism evidence="1 2">
    <name type="scientific">Strongylus vulgaris</name>
    <name type="common">Blood worm</name>
    <dbReference type="NCBI Taxonomy" id="40348"/>
    <lineage>
        <taxon>Eukaryota</taxon>
        <taxon>Metazoa</taxon>
        <taxon>Ecdysozoa</taxon>
        <taxon>Nematoda</taxon>
        <taxon>Chromadorea</taxon>
        <taxon>Rhabditida</taxon>
        <taxon>Rhabditina</taxon>
        <taxon>Rhabditomorpha</taxon>
        <taxon>Strongyloidea</taxon>
        <taxon>Strongylidae</taxon>
        <taxon>Strongylus</taxon>
    </lineage>
</organism>
<evidence type="ECO:0000313" key="1">
    <source>
        <dbReference type="EMBL" id="VDM74858.1"/>
    </source>
</evidence>
<accession>A0A3P7L6S8</accession>
<dbReference type="EMBL" id="UYYB01094692">
    <property type="protein sequence ID" value="VDM74858.1"/>
    <property type="molecule type" value="Genomic_DNA"/>
</dbReference>
<reference evidence="1 2" key="1">
    <citation type="submission" date="2018-11" db="EMBL/GenBank/DDBJ databases">
        <authorList>
            <consortium name="Pathogen Informatics"/>
        </authorList>
    </citation>
    <scope>NUCLEOTIDE SEQUENCE [LARGE SCALE GENOMIC DNA]</scope>
</reference>
<gene>
    <name evidence="1" type="ORF">SVUK_LOCUS9856</name>
</gene>
<evidence type="ECO:0000313" key="2">
    <source>
        <dbReference type="Proteomes" id="UP000270094"/>
    </source>
</evidence>
<name>A0A3P7L6S8_STRVU</name>
<dbReference type="AlphaFoldDB" id="A0A3P7L6S8"/>